<dbReference type="EMBL" id="CP071247">
    <property type="protein sequence ID" value="QSP96054.1"/>
    <property type="molecule type" value="Genomic_DNA"/>
</dbReference>
<dbReference type="RefSeq" id="WP_206645281.1">
    <property type="nucleotide sequence ID" value="NZ_CP071247.1"/>
</dbReference>
<organism evidence="1 2">
    <name type="scientific">Marinobacter salinisoli</name>
    <dbReference type="NCBI Taxonomy" id="2769486"/>
    <lineage>
        <taxon>Bacteria</taxon>
        <taxon>Pseudomonadati</taxon>
        <taxon>Pseudomonadota</taxon>
        <taxon>Gammaproteobacteria</taxon>
        <taxon>Pseudomonadales</taxon>
        <taxon>Marinobacteraceae</taxon>
        <taxon>Marinobacter</taxon>
    </lineage>
</organism>
<name>A0ABX7MUR9_9GAMM</name>
<protein>
    <submittedName>
        <fullName evidence="1">Uncharacterized protein</fullName>
    </submittedName>
</protein>
<evidence type="ECO:0000313" key="2">
    <source>
        <dbReference type="Proteomes" id="UP000663555"/>
    </source>
</evidence>
<sequence>MKNKSLDLNVFVATTPLQLMSCSEARYHFGCPEQTCLLVLARPDNRETEKQMAFLSDALGWRSIETVFLGKTGFLLRLAGLLRRLSKSPPERLFIGNKNSWFHEAFYRALKANRTLFVDDGLATLRYYRAIHDKSFDSRLSHGKHALLSALRVPLRPLSGDNLEFFTCFPLESSDRIRVEVHDFPVFRQTFHTQCGETDASPVVAFIGQPFGAGDRLAQVRAQVSYVAGRHPASRLVYFMHRKEERSELERELAEIPVEIRQTGRPIEIEVATSGSAYLAFYSFASTALFTLKKIYPASKVYQIDDQIFAAQLPYYDEIVGMLHSIGVVRTSLEQVSSL</sequence>
<evidence type="ECO:0000313" key="1">
    <source>
        <dbReference type="EMBL" id="QSP96054.1"/>
    </source>
</evidence>
<gene>
    <name evidence="1" type="ORF">LPB19_06615</name>
</gene>
<reference evidence="1 2" key="1">
    <citation type="submission" date="2021-03" db="EMBL/GenBank/DDBJ databases">
        <title>Genome sequencing of Marinobacter sp. LPB0319.</title>
        <authorList>
            <person name="Kim J."/>
        </authorList>
    </citation>
    <scope>NUCLEOTIDE SEQUENCE [LARGE SCALE GENOMIC DNA]</scope>
    <source>
        <strain evidence="1 2">LPB0319</strain>
    </source>
</reference>
<dbReference type="Proteomes" id="UP000663555">
    <property type="component" value="Chromosome"/>
</dbReference>
<proteinExistence type="predicted"/>
<keyword evidence="2" id="KW-1185">Reference proteome</keyword>
<accession>A0ABX7MUR9</accession>